<proteinExistence type="predicted"/>
<keyword evidence="1" id="KW-1133">Transmembrane helix</keyword>
<name>A0A5J6VKV3_9VIRU</name>
<protein>
    <submittedName>
        <fullName evidence="2">Uncharacterized protein</fullName>
    </submittedName>
</protein>
<evidence type="ECO:0000256" key="1">
    <source>
        <dbReference type="SAM" id="Phobius"/>
    </source>
</evidence>
<reference evidence="2" key="1">
    <citation type="journal article" date="2019" name="Philos. Trans. R. Soc. Lond., B, Biol. Sci.">
        <title>Targeted metagenomic recovery of four divergent viruses reveals shared and distinctive characteristics of giant viruses of marine eukaryotes.</title>
        <authorList>
            <person name="Needham D.M."/>
            <person name="Poirier C."/>
            <person name="Hehenberger E."/>
            <person name="Jimenez V."/>
            <person name="Swalwell J.E."/>
            <person name="Santoro A.E."/>
            <person name="Worden A.Z."/>
        </authorList>
    </citation>
    <scope>NUCLEOTIDE SEQUENCE</scope>
    <source>
        <strain evidence="2">OPacV-421</strain>
    </source>
</reference>
<accession>A0A5J6VKV3</accession>
<keyword evidence="1" id="KW-0472">Membrane</keyword>
<evidence type="ECO:0000313" key="2">
    <source>
        <dbReference type="EMBL" id="QFG74846.1"/>
    </source>
</evidence>
<feature type="transmembrane region" description="Helical" evidence="1">
    <location>
        <begin position="7"/>
        <end position="23"/>
    </location>
</feature>
<sequence length="117" mass="14239">MYPESRYYCGVIGCVMFSIFGWFKRNICIMMVGVNCILYHILFPTNTYICLYDIVYNFILYLHLLIRSYKKINSYIWYVIYTIFIKWIKRDSVTIKTEYKHILDVHFPGLLILMYLL</sequence>
<dbReference type="EMBL" id="MN448294">
    <property type="protein sequence ID" value="QFG74846.1"/>
    <property type="molecule type" value="Genomic_DNA"/>
</dbReference>
<organism evidence="2">
    <name type="scientific">Megaviridae environmental sample</name>
    <dbReference type="NCBI Taxonomy" id="1737588"/>
    <lineage>
        <taxon>Viruses</taxon>
        <taxon>Varidnaviria</taxon>
        <taxon>Bamfordvirae</taxon>
        <taxon>Nucleocytoviricota</taxon>
        <taxon>Megaviricetes</taxon>
        <taxon>Imitervirales</taxon>
        <taxon>Mimiviridae</taxon>
        <taxon>environmental samples</taxon>
    </lineage>
</organism>
<keyword evidence="1" id="KW-0812">Transmembrane</keyword>